<dbReference type="Proteomes" id="UP000183832">
    <property type="component" value="Unassembled WGS sequence"/>
</dbReference>
<keyword evidence="2" id="KW-1185">Reference proteome</keyword>
<name>A0A1J1I6M8_9DIPT</name>
<proteinExistence type="predicted"/>
<evidence type="ECO:0000313" key="1">
    <source>
        <dbReference type="EMBL" id="CRK95851.1"/>
    </source>
</evidence>
<protein>
    <submittedName>
        <fullName evidence="1">CLUMA_CG009298, isoform A</fullName>
    </submittedName>
</protein>
<dbReference type="EMBL" id="CVRI01000043">
    <property type="protein sequence ID" value="CRK95851.1"/>
    <property type="molecule type" value="Genomic_DNA"/>
</dbReference>
<dbReference type="AlphaFoldDB" id="A0A1J1I6M8"/>
<sequence length="86" mass="10172">MGNVLFLFCWCFVDLRLINIQIAWSTPIYTSLIKTSFLFIATTAVNSRMRWEVVGREERDKIIDNECHFQRIEIGDEAEKKQNKTE</sequence>
<accession>A0A1J1I6M8</accession>
<organism evidence="1 2">
    <name type="scientific">Clunio marinus</name>
    <dbReference type="NCBI Taxonomy" id="568069"/>
    <lineage>
        <taxon>Eukaryota</taxon>
        <taxon>Metazoa</taxon>
        <taxon>Ecdysozoa</taxon>
        <taxon>Arthropoda</taxon>
        <taxon>Hexapoda</taxon>
        <taxon>Insecta</taxon>
        <taxon>Pterygota</taxon>
        <taxon>Neoptera</taxon>
        <taxon>Endopterygota</taxon>
        <taxon>Diptera</taxon>
        <taxon>Nematocera</taxon>
        <taxon>Chironomoidea</taxon>
        <taxon>Chironomidae</taxon>
        <taxon>Clunio</taxon>
    </lineage>
</organism>
<reference evidence="1 2" key="1">
    <citation type="submission" date="2015-04" db="EMBL/GenBank/DDBJ databases">
        <authorList>
            <person name="Syromyatnikov M.Y."/>
            <person name="Popov V.N."/>
        </authorList>
    </citation>
    <scope>NUCLEOTIDE SEQUENCE [LARGE SCALE GENOMIC DNA]</scope>
</reference>
<gene>
    <name evidence="1" type="ORF">CLUMA_CG009298</name>
</gene>
<evidence type="ECO:0000313" key="2">
    <source>
        <dbReference type="Proteomes" id="UP000183832"/>
    </source>
</evidence>